<dbReference type="Proteomes" id="UP000231484">
    <property type="component" value="Unassembled WGS sequence"/>
</dbReference>
<dbReference type="CDD" id="cd20686">
    <property type="entry name" value="CdiA-CT_Ec-like"/>
    <property type="match status" value="1"/>
</dbReference>
<reference evidence="2 3" key="1">
    <citation type="journal article" date="2017" name="MBio">
        <title>Type VI secretion-mediated competition in the bee gut microbiome.</title>
        <authorList>
            <person name="Steele M.I."/>
            <person name="Kwong W.K."/>
            <person name="Powell J.E."/>
            <person name="Whiteley M."/>
            <person name="Moran N.A."/>
        </authorList>
    </citation>
    <scope>NUCLEOTIDE SEQUENCE [LARGE SCALE GENOMIC DNA]</scope>
    <source>
        <strain evidence="2 3">Occ4-2</strain>
    </source>
</reference>
<dbReference type="InterPro" id="IPR029501">
    <property type="entry name" value="EndoU_bac"/>
</dbReference>
<accession>A0A2N9XIZ6</accession>
<evidence type="ECO:0000313" key="2">
    <source>
        <dbReference type="EMBL" id="PIT48301.1"/>
    </source>
</evidence>
<feature type="domain" description="Bacterial EndoU nuclease" evidence="1">
    <location>
        <begin position="31"/>
        <end position="101"/>
    </location>
</feature>
<dbReference type="Pfam" id="PF14436">
    <property type="entry name" value="EndoU_bacteria"/>
    <property type="match status" value="1"/>
</dbReference>
<evidence type="ECO:0000259" key="1">
    <source>
        <dbReference type="Pfam" id="PF14436"/>
    </source>
</evidence>
<dbReference type="EMBL" id="MEIQ01000053">
    <property type="protein sequence ID" value="PIT48301.1"/>
    <property type="molecule type" value="Genomic_DNA"/>
</dbReference>
<gene>
    <name evidence="2" type="ORF">BHC48_09740</name>
</gene>
<evidence type="ECO:0000313" key="3">
    <source>
        <dbReference type="Proteomes" id="UP000231484"/>
    </source>
</evidence>
<organism evidence="2 3">
    <name type="scientific">Snodgrassella alvi</name>
    <dbReference type="NCBI Taxonomy" id="1196083"/>
    <lineage>
        <taxon>Bacteria</taxon>
        <taxon>Pseudomonadati</taxon>
        <taxon>Pseudomonadota</taxon>
        <taxon>Betaproteobacteria</taxon>
        <taxon>Neisseriales</taxon>
        <taxon>Neisseriaceae</taxon>
        <taxon>Snodgrassella</taxon>
    </lineage>
</organism>
<dbReference type="AlphaFoldDB" id="A0A2N9XIZ6"/>
<sequence>MKIVSETPTGTNGITNVRYQVPALDRAGNVIGYKAEVKTKTIYDPKIFTDQKMLDLGQQAAMKGYKEAMSSSKGIADATVNGITFRIYVDKTTGTVRNFHPK</sequence>
<comment type="caution">
    <text evidence="2">The sequence shown here is derived from an EMBL/GenBank/DDBJ whole genome shotgun (WGS) entry which is preliminary data.</text>
</comment>
<protein>
    <recommendedName>
        <fullName evidence="1">Bacterial EndoU nuclease domain-containing protein</fullName>
    </recommendedName>
</protein>
<proteinExistence type="predicted"/>
<name>A0A2N9XIZ6_9NEIS</name>